<dbReference type="InterPro" id="IPR016181">
    <property type="entry name" value="Acyl_CoA_acyltransferase"/>
</dbReference>
<dbReference type="InterPro" id="IPR016732">
    <property type="entry name" value="UCP018688"/>
</dbReference>
<reference evidence="2 3" key="1">
    <citation type="submission" date="2021-03" db="EMBL/GenBank/DDBJ databases">
        <title>Geobacter metallireducens gen. nov. sp. nov., a microorganism capable of coupling the complete oxidation of organic compounds to the reduction of iron and other metals.</title>
        <authorList>
            <person name="Li Y."/>
        </authorList>
    </citation>
    <scope>NUCLEOTIDE SEQUENCE [LARGE SCALE GENOMIC DNA]</scope>
    <source>
        <strain evidence="2 3">Jerry-YX</strain>
    </source>
</reference>
<dbReference type="Gene3D" id="3.40.630.30">
    <property type="match status" value="1"/>
</dbReference>
<evidence type="ECO:0000313" key="2">
    <source>
        <dbReference type="EMBL" id="QSV47381.1"/>
    </source>
</evidence>
<dbReference type="SUPFAM" id="SSF55729">
    <property type="entry name" value="Acyl-CoA N-acyltransferases (Nat)"/>
    <property type="match status" value="2"/>
</dbReference>
<dbReference type="PANTHER" id="PTHR41373:SF1">
    <property type="entry name" value="PHOSPHATIDYLGLYCEROL LYSYLTRANSFERASE C-TERMINAL DOMAIN-CONTAINING PROTEIN"/>
    <property type="match status" value="1"/>
</dbReference>
<protein>
    <submittedName>
        <fullName evidence="2">DUF2156 domain-containing protein</fullName>
    </submittedName>
</protein>
<dbReference type="Pfam" id="PF09924">
    <property type="entry name" value="LPG_synthase_C"/>
    <property type="match status" value="1"/>
</dbReference>
<feature type="domain" description="Phosphatidylglycerol lysyltransferase C-terminal" evidence="1">
    <location>
        <begin position="31"/>
        <end position="293"/>
    </location>
</feature>
<dbReference type="PIRSF" id="PIRSF018688">
    <property type="entry name" value="UCP018688"/>
    <property type="match status" value="1"/>
</dbReference>
<name>A0ABX7Q7B3_9BACT</name>
<sequence length="296" mass="33227">MDTMTDIPRFPASRPLAFGDKPRLDALFVDLQPRVSELTFANLYLFREAHAYRLTLVGDSPVVLGRGYGGVEYFLPPLGGDVAGALLMLLDGGMTLYGADGSFVARYLTGEGMIVEEDRDAFDYLHLRQEMAELPGNRFHKKKNRINYFSARHSFNVEVYGARHREGCLALLDEWRRVRDGIDSPSLDLETKAAAEALMLSDRLGLEGVVVLVEGRVAAFALGERLSLDTAVCHFEKSDPFMEGVSQLVDREFNRLLFTDCTYINREQDLGEPGLRAAKLSYHPVELVKKYRARRG</sequence>
<evidence type="ECO:0000259" key="1">
    <source>
        <dbReference type="Pfam" id="PF09924"/>
    </source>
</evidence>
<accession>A0ABX7Q7B3</accession>
<evidence type="ECO:0000313" key="3">
    <source>
        <dbReference type="Proteomes" id="UP000663651"/>
    </source>
</evidence>
<dbReference type="EMBL" id="CP071382">
    <property type="protein sequence ID" value="QSV47381.1"/>
    <property type="molecule type" value="Genomic_DNA"/>
</dbReference>
<proteinExistence type="predicted"/>
<keyword evidence="3" id="KW-1185">Reference proteome</keyword>
<dbReference type="InterPro" id="IPR024320">
    <property type="entry name" value="LPG_synthase_C"/>
</dbReference>
<dbReference type="PANTHER" id="PTHR41373">
    <property type="entry name" value="DUF2156 DOMAIN-CONTAINING PROTEIN"/>
    <property type="match status" value="1"/>
</dbReference>
<gene>
    <name evidence="2" type="ORF">JZM60_09215</name>
</gene>
<organism evidence="2 3">
    <name type="scientific">Geobacter benzoatilyticus</name>
    <dbReference type="NCBI Taxonomy" id="2815309"/>
    <lineage>
        <taxon>Bacteria</taxon>
        <taxon>Pseudomonadati</taxon>
        <taxon>Thermodesulfobacteriota</taxon>
        <taxon>Desulfuromonadia</taxon>
        <taxon>Geobacterales</taxon>
        <taxon>Geobacteraceae</taxon>
        <taxon>Geobacter</taxon>
    </lineage>
</organism>
<dbReference type="Proteomes" id="UP000663651">
    <property type="component" value="Chromosome"/>
</dbReference>